<proteinExistence type="predicted"/>
<keyword evidence="1" id="KW-0812">Transmembrane</keyword>
<dbReference type="AlphaFoldDB" id="A0A2H0V3F8"/>
<keyword evidence="1" id="KW-1133">Transmembrane helix</keyword>
<sequence>MKLKFYWCLGLCAGLILVSGLIFHGCIFSYISDYWGHEAFGWEMNYTFDDSLAYILVFQYF</sequence>
<dbReference type="Proteomes" id="UP000229901">
    <property type="component" value="Unassembled WGS sequence"/>
</dbReference>
<evidence type="ECO:0000256" key="1">
    <source>
        <dbReference type="SAM" id="Phobius"/>
    </source>
</evidence>
<keyword evidence="1" id="KW-0472">Membrane</keyword>
<name>A0A2H0V3F8_9BACT</name>
<evidence type="ECO:0000313" key="3">
    <source>
        <dbReference type="Proteomes" id="UP000229901"/>
    </source>
</evidence>
<accession>A0A2H0V3F8</accession>
<reference evidence="3" key="1">
    <citation type="submission" date="2017-09" db="EMBL/GenBank/DDBJ databases">
        <title>Depth-based differentiation of microbial function through sediment-hosted aquifers and enrichment of novel symbionts in the deep terrestrial subsurface.</title>
        <authorList>
            <person name="Probst A.J."/>
            <person name="Ladd B."/>
            <person name="Jarett J.K."/>
            <person name="Geller-Mcgrath D.E."/>
            <person name="Sieber C.M.K."/>
            <person name="Emerson J.B."/>
            <person name="Anantharaman K."/>
            <person name="Thomas B.C."/>
            <person name="Malmstrom R."/>
            <person name="Stieglmeier M."/>
            <person name="Klingl A."/>
            <person name="Woyke T."/>
            <person name="Ryan C.M."/>
            <person name="Banfield J.F."/>
        </authorList>
    </citation>
    <scope>NUCLEOTIDE SEQUENCE [LARGE SCALE GENOMIC DNA]</scope>
</reference>
<dbReference type="EMBL" id="PFAP01000047">
    <property type="protein sequence ID" value="PIR93626.1"/>
    <property type="molecule type" value="Genomic_DNA"/>
</dbReference>
<organism evidence="2 3">
    <name type="scientific">Candidatus Falkowbacteria bacterium CG10_big_fil_rev_8_21_14_0_10_39_11</name>
    <dbReference type="NCBI Taxonomy" id="1974565"/>
    <lineage>
        <taxon>Bacteria</taxon>
        <taxon>Candidatus Falkowiibacteriota</taxon>
    </lineage>
</organism>
<protein>
    <submittedName>
        <fullName evidence="2">Uncharacterized protein</fullName>
    </submittedName>
</protein>
<evidence type="ECO:0000313" key="2">
    <source>
        <dbReference type="EMBL" id="PIR93626.1"/>
    </source>
</evidence>
<comment type="caution">
    <text evidence="2">The sequence shown here is derived from an EMBL/GenBank/DDBJ whole genome shotgun (WGS) entry which is preliminary data.</text>
</comment>
<gene>
    <name evidence="2" type="ORF">COT97_05675</name>
</gene>
<feature type="transmembrane region" description="Helical" evidence="1">
    <location>
        <begin position="7"/>
        <end position="31"/>
    </location>
</feature>